<evidence type="ECO:0000259" key="6">
    <source>
        <dbReference type="PROSITE" id="PS50089"/>
    </source>
</evidence>
<evidence type="ECO:0000256" key="2">
    <source>
        <dbReference type="ARBA" id="ARBA00022771"/>
    </source>
</evidence>
<dbReference type="SMART" id="SM00184">
    <property type="entry name" value="RING"/>
    <property type="match status" value="1"/>
</dbReference>
<reference evidence="10 11" key="4">
    <citation type="submission" date="2025-04" db="UniProtKB">
        <authorList>
            <consortium name="RefSeq"/>
        </authorList>
    </citation>
    <scope>IDENTIFICATION</scope>
    <source>
        <tissue evidence="10 11">Leaf</tissue>
    </source>
</reference>
<evidence type="ECO:0000313" key="8">
    <source>
        <dbReference type="Proteomes" id="UP000197138"/>
    </source>
</evidence>
<dbReference type="GO" id="GO:0061630">
    <property type="term" value="F:ubiquitin protein ligase activity"/>
    <property type="evidence" value="ECO:0007669"/>
    <property type="project" value="TreeGrafter"/>
</dbReference>
<dbReference type="GO" id="GO:0008270">
    <property type="term" value="F:zinc ion binding"/>
    <property type="evidence" value="ECO:0007669"/>
    <property type="project" value="UniProtKB-KW"/>
</dbReference>
<dbReference type="RefSeq" id="XP_031381151.1">
    <property type="nucleotide sequence ID" value="XM_031525291.1"/>
</dbReference>
<dbReference type="GeneID" id="116195892"/>
<gene>
    <name evidence="10 11 12" type="primary">LOC116195892</name>
    <name evidence="7" type="ORF">CDL15_Pgr026370</name>
</gene>
<feature type="region of interest" description="Disordered" evidence="5">
    <location>
        <begin position="528"/>
        <end position="596"/>
    </location>
</feature>
<keyword evidence="1" id="KW-0479">Metal-binding</keyword>
<protein>
    <submittedName>
        <fullName evidence="10 11">Uncharacterized protein LOC116195892 isoform X1</fullName>
    </submittedName>
</protein>
<organism evidence="7 8">
    <name type="scientific">Punica granatum</name>
    <name type="common">Pomegranate</name>
    <dbReference type="NCBI Taxonomy" id="22663"/>
    <lineage>
        <taxon>Eukaryota</taxon>
        <taxon>Viridiplantae</taxon>
        <taxon>Streptophyta</taxon>
        <taxon>Embryophyta</taxon>
        <taxon>Tracheophyta</taxon>
        <taxon>Spermatophyta</taxon>
        <taxon>Magnoliopsida</taxon>
        <taxon>eudicotyledons</taxon>
        <taxon>Gunneridae</taxon>
        <taxon>Pentapetalae</taxon>
        <taxon>rosids</taxon>
        <taxon>malvids</taxon>
        <taxon>Myrtales</taxon>
        <taxon>Lythraceae</taxon>
        <taxon>Punica</taxon>
    </lineage>
</organism>
<dbReference type="Pfam" id="PF13639">
    <property type="entry name" value="zf-RING_2"/>
    <property type="match status" value="1"/>
</dbReference>
<dbReference type="PANTHER" id="PTHR45931:SF25">
    <property type="entry name" value="E3 UBIQUITIN-PROTEIN LIGASE RLIM-LIKE ISOFORM X1"/>
    <property type="match status" value="1"/>
</dbReference>
<dbReference type="EMBL" id="MTKT01001082">
    <property type="protein sequence ID" value="OWM86478.1"/>
    <property type="molecule type" value="Genomic_DNA"/>
</dbReference>
<feature type="compositionally biased region" description="Polar residues" evidence="5">
    <location>
        <begin position="95"/>
        <end position="111"/>
    </location>
</feature>
<evidence type="ECO:0000256" key="4">
    <source>
        <dbReference type="PROSITE-ProRule" id="PRU00175"/>
    </source>
</evidence>
<evidence type="ECO:0000256" key="5">
    <source>
        <dbReference type="SAM" id="MobiDB-lite"/>
    </source>
</evidence>
<accession>A0A218XNY8</accession>
<evidence type="ECO:0000313" key="10">
    <source>
        <dbReference type="RefSeq" id="XP_031381149.1"/>
    </source>
</evidence>
<dbReference type="FunFam" id="3.30.40.10:FF:000594">
    <property type="entry name" value="RING/U-box superfamily protein"/>
    <property type="match status" value="1"/>
</dbReference>
<dbReference type="Gene3D" id="3.30.40.10">
    <property type="entry name" value="Zinc/RING finger domain, C3HC4 (zinc finger)"/>
    <property type="match status" value="1"/>
</dbReference>
<dbReference type="AlphaFoldDB" id="A0A218XNY8"/>
<dbReference type="InterPro" id="IPR001841">
    <property type="entry name" value="Znf_RING"/>
</dbReference>
<evidence type="ECO:0000313" key="7">
    <source>
        <dbReference type="EMBL" id="OWM86478.1"/>
    </source>
</evidence>
<dbReference type="OrthoDB" id="8062037at2759"/>
<dbReference type="SUPFAM" id="SSF57850">
    <property type="entry name" value="RING/U-box"/>
    <property type="match status" value="1"/>
</dbReference>
<dbReference type="Proteomes" id="UP000197138">
    <property type="component" value="Unassembled WGS sequence"/>
</dbReference>
<dbReference type="PROSITE" id="PS50089">
    <property type="entry name" value="ZF_RING_2"/>
    <property type="match status" value="1"/>
</dbReference>
<dbReference type="GO" id="GO:0006511">
    <property type="term" value="P:ubiquitin-dependent protein catabolic process"/>
    <property type="evidence" value="ECO:0007669"/>
    <property type="project" value="TreeGrafter"/>
</dbReference>
<evidence type="ECO:0000313" key="11">
    <source>
        <dbReference type="RefSeq" id="XP_031381150.1"/>
    </source>
</evidence>
<reference evidence="8" key="1">
    <citation type="journal article" date="2017" name="Plant J.">
        <title>The pomegranate (Punica granatum L.) genome and the genomics of punicalagin biosynthesis.</title>
        <authorList>
            <person name="Qin G."/>
            <person name="Xu C."/>
            <person name="Ming R."/>
            <person name="Tang H."/>
            <person name="Guyot R."/>
            <person name="Kramer E.M."/>
            <person name="Hu Y."/>
            <person name="Yi X."/>
            <person name="Qi Y."/>
            <person name="Xu X."/>
            <person name="Gao Z."/>
            <person name="Pan H."/>
            <person name="Jian J."/>
            <person name="Tian Y."/>
            <person name="Yue Z."/>
            <person name="Xu Y."/>
        </authorList>
    </citation>
    <scope>NUCLEOTIDE SEQUENCE [LARGE SCALE GENOMIC DNA]</scope>
    <source>
        <strain evidence="8">cv. Dabenzi</strain>
    </source>
</reference>
<feature type="domain" description="RING-type" evidence="6">
    <location>
        <begin position="690"/>
        <end position="731"/>
    </location>
</feature>
<feature type="region of interest" description="Disordered" evidence="5">
    <location>
        <begin position="94"/>
        <end position="127"/>
    </location>
</feature>
<dbReference type="GO" id="GO:0005634">
    <property type="term" value="C:nucleus"/>
    <property type="evidence" value="ECO:0007669"/>
    <property type="project" value="TreeGrafter"/>
</dbReference>
<evidence type="ECO:0000256" key="3">
    <source>
        <dbReference type="ARBA" id="ARBA00022833"/>
    </source>
</evidence>
<dbReference type="Proteomes" id="UP000515151">
    <property type="component" value="Chromosome 2"/>
</dbReference>
<feature type="compositionally biased region" description="Basic and acidic residues" evidence="5">
    <location>
        <begin position="393"/>
        <end position="407"/>
    </location>
</feature>
<evidence type="ECO:0000313" key="12">
    <source>
        <dbReference type="RefSeq" id="XP_031381151.1"/>
    </source>
</evidence>
<dbReference type="InterPro" id="IPR051834">
    <property type="entry name" value="RING_finger_E3_ligase"/>
</dbReference>
<feature type="compositionally biased region" description="Low complexity" evidence="5">
    <location>
        <begin position="445"/>
        <end position="457"/>
    </location>
</feature>
<sequence>MDDMDIDHVVEVPDTPERFISRSGNHNNLSPLAELVEIPDSVDRCSHQWTRDKGMGRIANGMGQNRRPSIRPPKRIGLINESVNCSSPIIISPSDNSCTAGPHSSRNLQIDRSSENEQRRTLGGLDMDGAGATSSGCSYKLFACPRKDAAINSMGRTGEDSCYLPKSVQTFGKPCRGEEKANGSTCNATCSSALRGKGIDFSDVSIDKSPKKLPQLSRNVSSPRVAGHKRLVRNGCISPHNIASRVKELVVKNSSSGPGQMSNEVSNGSPSCTQLDEIVAEEDNRARIKGKGVLLHPRTSKEHETNLLNMSTSTCRNPTIRSDEEYKGTANASVDDFTGYESQGGWRSTRYQLRSGRAGNAASKCDNVVEKRNHHYESKSSSSGRSNFAGEAASRHVSDVHRVDGRQHFANIPIRSQNRRASISRGDARSSRLGSEDSEVMFAASSEESPDSSSVRLQNRRQRRVLDSVIEINESSPEVGYSCPRNVDLVGSPDREARVRQLEADEMLARELQEQLYNESPQMELVAQMRQQGEQNHTSSTSSLSHPSPVHRSTRVTRLQRQLLPRSSRNSVNRRGRATNEPMRIQPSRRGSFRRSSTLLSRERGFHFPLDMDLDMRIDILEALEAAIGDFDGLATSANSIFRMERDFNENDYEMLLALDDDVRHVGTSSTQINSLPESKVQADVSEEACAICLENPKLGETIRHLPCLHKFHKDCIDPWLSRSTSCPVCKSSVA</sequence>
<dbReference type="PANTHER" id="PTHR45931">
    <property type="entry name" value="SI:CH211-59O9.10"/>
    <property type="match status" value="1"/>
</dbReference>
<dbReference type="CDD" id="cd16454">
    <property type="entry name" value="RING-H2_PA-TM-RING"/>
    <property type="match status" value="1"/>
</dbReference>
<keyword evidence="9" id="KW-1185">Reference proteome</keyword>
<reference evidence="7" key="2">
    <citation type="submission" date="2017-06" db="EMBL/GenBank/DDBJ databases">
        <title>The pomegranate genome and the genomics of punicalagin biosynthesis.</title>
        <authorList>
            <person name="Xu C."/>
        </authorList>
    </citation>
    <scope>NUCLEOTIDE SEQUENCE [LARGE SCALE GENOMIC DNA]</scope>
    <source>
        <tissue evidence="7">Fresh leaf</tissue>
    </source>
</reference>
<proteinExistence type="predicted"/>
<dbReference type="InterPro" id="IPR013083">
    <property type="entry name" value="Znf_RING/FYVE/PHD"/>
</dbReference>
<evidence type="ECO:0000256" key="1">
    <source>
        <dbReference type="ARBA" id="ARBA00022723"/>
    </source>
</evidence>
<feature type="region of interest" description="Disordered" evidence="5">
    <location>
        <begin position="373"/>
        <end position="458"/>
    </location>
</feature>
<dbReference type="RefSeq" id="XP_031381150.1">
    <property type="nucleotide sequence ID" value="XM_031525290.1"/>
</dbReference>
<keyword evidence="2 4" id="KW-0863">Zinc-finger</keyword>
<reference evidence="9" key="3">
    <citation type="journal article" date="2020" name="Plant Biotechnol. J.">
        <title>The pomegranate (Punica granatum L.) draft genome dissects genetic divergence between soft- and hard-seeded cultivars.</title>
        <authorList>
            <person name="Luo X."/>
            <person name="Li H."/>
            <person name="Wu Z."/>
            <person name="Yao W."/>
            <person name="Zhao P."/>
            <person name="Cao D."/>
            <person name="Yu H."/>
            <person name="Li K."/>
            <person name="Poudel K."/>
            <person name="Zhao D."/>
            <person name="Zhang F."/>
            <person name="Xia X."/>
            <person name="Chen L."/>
            <person name="Wang Q."/>
            <person name="Jing D."/>
            <person name="Cao S."/>
        </authorList>
    </citation>
    <scope>NUCLEOTIDE SEQUENCE [LARGE SCALE GENOMIC DNA]</scope>
</reference>
<evidence type="ECO:0000313" key="9">
    <source>
        <dbReference type="Proteomes" id="UP000515151"/>
    </source>
</evidence>
<keyword evidence="3" id="KW-0862">Zinc</keyword>
<feature type="region of interest" description="Disordered" evidence="5">
    <location>
        <begin position="54"/>
        <end position="73"/>
    </location>
</feature>
<feature type="compositionally biased region" description="Low complexity" evidence="5">
    <location>
        <begin position="559"/>
        <end position="571"/>
    </location>
</feature>
<dbReference type="RefSeq" id="XP_031381149.1">
    <property type="nucleotide sequence ID" value="XM_031525289.1"/>
</dbReference>
<feature type="compositionally biased region" description="Low complexity" evidence="5">
    <location>
        <begin position="537"/>
        <end position="548"/>
    </location>
</feature>
<name>A0A218XNY8_PUNGR</name>